<dbReference type="HOGENOM" id="CLU_3167443_0_0_6"/>
<dbReference type="EMBL" id="CP001600">
    <property type="protein sequence ID" value="ACR70516.1"/>
    <property type="molecule type" value="Genomic_DNA"/>
</dbReference>
<accession>C5BAW1</accession>
<protein>
    <submittedName>
        <fullName evidence="1">Uncharacterized protein</fullName>
    </submittedName>
</protein>
<sequence>MSAITPACTVAGRPREIWRCITQAAACCHSRRRGVARFNRFAIMADQ</sequence>
<organism evidence="1 2">
    <name type="scientific">Edwardsiella ictaluri (strain 93-146)</name>
    <dbReference type="NCBI Taxonomy" id="634503"/>
    <lineage>
        <taxon>Bacteria</taxon>
        <taxon>Pseudomonadati</taxon>
        <taxon>Pseudomonadota</taxon>
        <taxon>Gammaproteobacteria</taxon>
        <taxon>Enterobacterales</taxon>
        <taxon>Hafniaceae</taxon>
        <taxon>Edwardsiella</taxon>
    </lineage>
</organism>
<dbReference type="Proteomes" id="UP000001485">
    <property type="component" value="Chromosome"/>
</dbReference>
<name>C5BAW1_EDWI9</name>
<gene>
    <name evidence="1" type="ordered locus">NT01EI_3379</name>
</gene>
<reference evidence="1 2" key="2">
    <citation type="journal article" date="2012" name="J. Bacteriol.">
        <title>Genome Sequence of Edwardsiella ictaluri 93-146, a Strain Associated with a Natural Channel Catfish Outbreak of Enteric Septicemia of Catfish.</title>
        <authorList>
            <person name="Williams M.L."/>
            <person name="Gillaspy A.F."/>
            <person name="Dyer D.W."/>
            <person name="Thune R.L."/>
            <person name="Waldbieser G.C."/>
            <person name="Schuster S.C."/>
            <person name="Gipson J."/>
            <person name="Zaitshik J."/>
            <person name="Landry C."/>
            <person name="Banes M.M."/>
            <person name="Lawrence M.L."/>
        </authorList>
    </citation>
    <scope>NUCLEOTIDE SEQUENCE [LARGE SCALE GENOMIC DNA]</scope>
    <source>
        <strain evidence="1 2">93-146</strain>
    </source>
</reference>
<reference evidence="2" key="1">
    <citation type="submission" date="2009-03" db="EMBL/GenBank/DDBJ databases">
        <title>Complete genome sequence of Edwardsiella ictaluri 93-146.</title>
        <authorList>
            <person name="Williams M.L."/>
            <person name="Gillaspy A.F."/>
            <person name="Dyer D.W."/>
            <person name="Thune R.L."/>
            <person name="Waldbieser G.C."/>
            <person name="Schuster S.C."/>
            <person name="Gipson J."/>
            <person name="Zaitshik J."/>
            <person name="Landry C."/>
            <person name="Lawrence M.L."/>
        </authorList>
    </citation>
    <scope>NUCLEOTIDE SEQUENCE [LARGE SCALE GENOMIC DNA]</scope>
    <source>
        <strain evidence="2">93-146</strain>
    </source>
</reference>
<evidence type="ECO:0000313" key="2">
    <source>
        <dbReference type="Proteomes" id="UP000001485"/>
    </source>
</evidence>
<dbReference type="AlphaFoldDB" id="C5BAW1"/>
<dbReference type="KEGG" id="eic:NT01EI_3379"/>
<proteinExistence type="predicted"/>
<evidence type="ECO:0000313" key="1">
    <source>
        <dbReference type="EMBL" id="ACR70516.1"/>
    </source>
</evidence>